<dbReference type="RefSeq" id="WP_217425419.1">
    <property type="nucleotide sequence ID" value="NZ_CP028942.1"/>
</dbReference>
<feature type="chain" id="PRO_5026992012" description="Transmembrane protein" evidence="2">
    <location>
        <begin position="37"/>
        <end position="137"/>
    </location>
</feature>
<feature type="compositionally biased region" description="Polar residues" evidence="1">
    <location>
        <begin position="40"/>
        <end position="60"/>
    </location>
</feature>
<keyword evidence="2" id="KW-0732">Signal</keyword>
<feature type="region of interest" description="Disordered" evidence="1">
    <location>
        <begin position="108"/>
        <end position="137"/>
    </location>
</feature>
<evidence type="ECO:0000256" key="1">
    <source>
        <dbReference type="SAM" id="MobiDB-lite"/>
    </source>
</evidence>
<evidence type="ECO:0000313" key="3">
    <source>
        <dbReference type="EMBL" id="QKM65282.1"/>
    </source>
</evidence>
<dbReference type="Proteomes" id="UP000503312">
    <property type="component" value="Chromosome"/>
</dbReference>
<dbReference type="AlphaFoldDB" id="A0A6M9PZF6"/>
<reference evidence="3 4" key="1">
    <citation type="submission" date="2018-04" db="EMBL/GenBank/DDBJ databases">
        <title>Polynucleobacter sp. UH21B genome.</title>
        <authorList>
            <person name="Hahn M.W."/>
        </authorList>
    </citation>
    <scope>NUCLEOTIDE SEQUENCE [LARGE SCALE GENOMIC DNA]</scope>
    <source>
        <strain evidence="3 4">MWH-UH21B</strain>
    </source>
</reference>
<feature type="region of interest" description="Disordered" evidence="1">
    <location>
        <begin position="40"/>
        <end position="77"/>
    </location>
</feature>
<organism evidence="3 4">
    <name type="scientific">Polynucleobacter tropicus</name>
    <dbReference type="NCBI Taxonomy" id="1743174"/>
    <lineage>
        <taxon>Bacteria</taxon>
        <taxon>Pseudomonadati</taxon>
        <taxon>Pseudomonadota</taxon>
        <taxon>Betaproteobacteria</taxon>
        <taxon>Burkholderiales</taxon>
        <taxon>Burkholderiaceae</taxon>
        <taxon>Polynucleobacter</taxon>
    </lineage>
</organism>
<evidence type="ECO:0000313" key="4">
    <source>
        <dbReference type="Proteomes" id="UP000503312"/>
    </source>
</evidence>
<dbReference type="EMBL" id="CP028942">
    <property type="protein sequence ID" value="QKM65282.1"/>
    <property type="molecule type" value="Genomic_DNA"/>
</dbReference>
<keyword evidence="4" id="KW-1185">Reference proteome</keyword>
<sequence>MMHALTNVINHIFSQSLALTSFLVIFAVFGAGSAQAQNTSQALSQSELNRINNQPLSPTMSPAGVVSNPETRKPSFQHKEATGTEITEYKDANSPTQVQVKTKYTTYEMSPPDSVMPGPPSGEGALISVPSISIPIQ</sequence>
<evidence type="ECO:0008006" key="5">
    <source>
        <dbReference type="Google" id="ProtNLM"/>
    </source>
</evidence>
<evidence type="ECO:0000256" key="2">
    <source>
        <dbReference type="SAM" id="SignalP"/>
    </source>
</evidence>
<protein>
    <recommendedName>
        <fullName evidence="5">Transmembrane protein</fullName>
    </recommendedName>
</protein>
<accession>A0A6M9PZF6</accession>
<dbReference type="KEGG" id="ptrp:DCO17_08575"/>
<gene>
    <name evidence="3" type="ORF">DCO17_08575</name>
</gene>
<name>A0A6M9PZF6_9BURK</name>
<feature type="signal peptide" evidence="2">
    <location>
        <begin position="1"/>
        <end position="36"/>
    </location>
</feature>
<proteinExistence type="predicted"/>